<dbReference type="GO" id="GO:0003677">
    <property type="term" value="F:DNA binding"/>
    <property type="evidence" value="ECO:0007669"/>
    <property type="project" value="UniProtKB-KW"/>
</dbReference>
<dbReference type="CDD" id="cd00531">
    <property type="entry name" value="NTF2_like"/>
    <property type="match status" value="1"/>
</dbReference>
<dbReference type="InterPro" id="IPR000838">
    <property type="entry name" value="RNA_pol_sigma70_ECF_CS"/>
</dbReference>
<dbReference type="Pfam" id="PF12680">
    <property type="entry name" value="SnoaL_2"/>
    <property type="match status" value="1"/>
</dbReference>
<dbReference type="EMBL" id="RCIY01000040">
    <property type="protein sequence ID" value="TGG86210.1"/>
    <property type="molecule type" value="Genomic_DNA"/>
</dbReference>
<dbReference type="Gene3D" id="3.10.450.50">
    <property type="match status" value="1"/>
</dbReference>
<protein>
    <recommendedName>
        <fullName evidence="7">RNA polymerase sigma factor</fullName>
    </recommendedName>
</protein>
<dbReference type="Pfam" id="PF04542">
    <property type="entry name" value="Sigma70_r2"/>
    <property type="match status" value="1"/>
</dbReference>
<gene>
    <name evidence="8" type="ORF">D8771_07410</name>
</gene>
<dbReference type="InterPro" id="IPR039425">
    <property type="entry name" value="RNA_pol_sigma-70-like"/>
</dbReference>
<dbReference type="Proteomes" id="UP000298111">
    <property type="component" value="Unassembled WGS sequence"/>
</dbReference>
<sequence length="345" mass="37976">MADSPRTADVPAARQPGSADDLLEQAKPYRNELLAHCYRMLGSVHDAEDLVQDTYLRAWRAGERFEGRSSLRTWLYRIATNACLTAIEQRGRRPMPSGLGAPSDPEQPVSQSPEVPWLEPIPDAMFADSSGAGDPASVVVNKSTMRLALVAALQHLPGRQRAVLLLRDVLKWRAAEVAELLGMTTAGVNSALQRARAQLEQVAPVEEELTEPTKPSARELLDRYAAAFEHADVAAIVDLFKEDAVWEMPPFPQWFRGRENIVRLISTQCPIGRDEGLMLPTFANGQPAFGLYNLREDGSYHAFHLQVLTLLDGQVAHVSAFFGTPLFATFGLPEVVTAQEAAARR</sequence>
<dbReference type="InterPro" id="IPR014305">
    <property type="entry name" value="RNA_pol_sigma-G_actinobac"/>
</dbReference>
<comment type="subunit">
    <text evidence="2">Interacts transiently with the RNA polymerase catalytic core formed by RpoA, RpoB, RpoC and RpoZ (2 alpha, 1 beta, 1 beta' and 1 omega subunit) to form the RNA polymerase holoenzyme that can initiate transcription.</text>
</comment>
<dbReference type="InterPro" id="IPR014284">
    <property type="entry name" value="RNA_pol_sigma-70_dom"/>
</dbReference>
<keyword evidence="3 7" id="KW-0805">Transcription regulation</keyword>
<dbReference type="GO" id="GO:0006352">
    <property type="term" value="P:DNA-templated transcription initiation"/>
    <property type="evidence" value="ECO:0007669"/>
    <property type="project" value="InterPro"/>
</dbReference>
<keyword evidence="6 7" id="KW-0804">Transcription</keyword>
<dbReference type="NCBIfam" id="NF006089">
    <property type="entry name" value="PRK08241.1"/>
    <property type="match status" value="1"/>
</dbReference>
<dbReference type="InterPro" id="IPR037401">
    <property type="entry name" value="SnoaL-like"/>
</dbReference>
<dbReference type="PROSITE" id="PS01063">
    <property type="entry name" value="SIGMA70_ECF"/>
    <property type="match status" value="1"/>
</dbReference>
<dbReference type="SUPFAM" id="SSF54427">
    <property type="entry name" value="NTF2-like"/>
    <property type="match status" value="1"/>
</dbReference>
<evidence type="ECO:0000256" key="7">
    <source>
        <dbReference type="RuleBase" id="RU000716"/>
    </source>
</evidence>
<dbReference type="GeneID" id="75179818"/>
<dbReference type="Gene3D" id="1.10.10.10">
    <property type="entry name" value="Winged helix-like DNA-binding domain superfamily/Winged helix DNA-binding domain"/>
    <property type="match status" value="1"/>
</dbReference>
<comment type="similarity">
    <text evidence="1 7">Belongs to the sigma-70 factor family. ECF subfamily.</text>
</comment>
<dbReference type="GO" id="GO:0016987">
    <property type="term" value="F:sigma factor activity"/>
    <property type="evidence" value="ECO:0007669"/>
    <property type="project" value="UniProtKB-KW"/>
</dbReference>
<keyword evidence="5 7" id="KW-0238">DNA-binding</keyword>
<evidence type="ECO:0000256" key="5">
    <source>
        <dbReference type="ARBA" id="ARBA00023125"/>
    </source>
</evidence>
<dbReference type="AlphaFoldDB" id="A0A6C1C8V9"/>
<evidence type="ECO:0000256" key="3">
    <source>
        <dbReference type="ARBA" id="ARBA00023015"/>
    </source>
</evidence>
<evidence type="ECO:0000256" key="1">
    <source>
        <dbReference type="ARBA" id="ARBA00010641"/>
    </source>
</evidence>
<dbReference type="InterPro" id="IPR007627">
    <property type="entry name" value="RNA_pol_sigma70_r2"/>
</dbReference>
<dbReference type="NCBIfam" id="TIGR02937">
    <property type="entry name" value="sigma70-ECF"/>
    <property type="match status" value="1"/>
</dbReference>
<dbReference type="InterPro" id="IPR013324">
    <property type="entry name" value="RNA_pol_sigma_r3/r4-like"/>
</dbReference>
<dbReference type="InterPro" id="IPR032710">
    <property type="entry name" value="NTF2-like_dom_sf"/>
</dbReference>
<dbReference type="InterPro" id="IPR013325">
    <property type="entry name" value="RNA_pol_sigma_r2"/>
</dbReference>
<evidence type="ECO:0000313" key="9">
    <source>
        <dbReference type="Proteomes" id="UP000298111"/>
    </source>
</evidence>
<name>A0A6C1C8V9_9ACTN</name>
<reference evidence="8 9" key="1">
    <citation type="submission" date="2018-10" db="EMBL/GenBank/DDBJ databases">
        <title>Isolation of pseudouridimycin from Streptomyces albus DSM 40763.</title>
        <authorList>
            <person name="Rosenqvist P."/>
            <person name="Metsae-Ketelae M."/>
            <person name="Virta P."/>
        </authorList>
    </citation>
    <scope>NUCLEOTIDE SEQUENCE [LARGE SCALE GENOMIC DNA]</scope>
    <source>
        <strain evidence="8 9">DSM 40763</strain>
    </source>
</reference>
<evidence type="ECO:0000256" key="6">
    <source>
        <dbReference type="ARBA" id="ARBA00023163"/>
    </source>
</evidence>
<dbReference type="Pfam" id="PF08281">
    <property type="entry name" value="Sigma70_r4_2"/>
    <property type="match status" value="1"/>
</dbReference>
<dbReference type="SUPFAM" id="SSF88659">
    <property type="entry name" value="Sigma3 and sigma4 domains of RNA polymerase sigma factors"/>
    <property type="match status" value="1"/>
</dbReference>
<proteinExistence type="inferred from homology"/>
<dbReference type="GO" id="GO:0006950">
    <property type="term" value="P:response to stress"/>
    <property type="evidence" value="ECO:0007669"/>
    <property type="project" value="UniProtKB-ARBA"/>
</dbReference>
<dbReference type="PANTHER" id="PTHR43133:SF65">
    <property type="entry name" value="ECF RNA POLYMERASE SIGMA FACTOR SIGG"/>
    <property type="match status" value="1"/>
</dbReference>
<dbReference type="InterPro" id="IPR013249">
    <property type="entry name" value="RNA_pol_sigma70_r4_t2"/>
</dbReference>
<comment type="caution">
    <text evidence="8">The sequence shown here is derived from an EMBL/GenBank/DDBJ whole genome shotgun (WGS) entry which is preliminary data.</text>
</comment>
<dbReference type="InterPro" id="IPR036388">
    <property type="entry name" value="WH-like_DNA-bd_sf"/>
</dbReference>
<dbReference type="RefSeq" id="WP_016471367.1">
    <property type="nucleotide sequence ID" value="NZ_BBQG01000014.1"/>
</dbReference>
<accession>A0A6C1C8V9</accession>
<dbReference type="NCBIfam" id="TIGR02960">
    <property type="entry name" value="SigX5"/>
    <property type="match status" value="1"/>
</dbReference>
<organism evidence="8 9">
    <name type="scientific">Streptomyces albus</name>
    <dbReference type="NCBI Taxonomy" id="1888"/>
    <lineage>
        <taxon>Bacteria</taxon>
        <taxon>Bacillati</taxon>
        <taxon>Actinomycetota</taxon>
        <taxon>Actinomycetes</taxon>
        <taxon>Kitasatosporales</taxon>
        <taxon>Streptomycetaceae</taxon>
        <taxon>Streptomyces</taxon>
    </lineage>
</organism>
<dbReference type="CDD" id="cd06171">
    <property type="entry name" value="Sigma70_r4"/>
    <property type="match status" value="1"/>
</dbReference>
<dbReference type="SUPFAM" id="SSF88946">
    <property type="entry name" value="Sigma2 domain of RNA polymerase sigma factors"/>
    <property type="match status" value="1"/>
</dbReference>
<dbReference type="Gene3D" id="1.10.1740.10">
    <property type="match status" value="1"/>
</dbReference>
<evidence type="ECO:0000313" key="8">
    <source>
        <dbReference type="EMBL" id="TGG86210.1"/>
    </source>
</evidence>
<keyword evidence="4 7" id="KW-0731">Sigma factor</keyword>
<evidence type="ECO:0000256" key="4">
    <source>
        <dbReference type="ARBA" id="ARBA00023082"/>
    </source>
</evidence>
<evidence type="ECO:0000256" key="2">
    <source>
        <dbReference type="ARBA" id="ARBA00011344"/>
    </source>
</evidence>
<dbReference type="PANTHER" id="PTHR43133">
    <property type="entry name" value="RNA POLYMERASE ECF-TYPE SIGMA FACTO"/>
    <property type="match status" value="1"/>
</dbReference>